<reference evidence="2 3" key="1">
    <citation type="submission" date="2020-01" db="EMBL/GenBank/DDBJ databases">
        <title>Leptobacterium flavescens.</title>
        <authorList>
            <person name="Wang G."/>
        </authorList>
    </citation>
    <scope>NUCLEOTIDE SEQUENCE [LARGE SCALE GENOMIC DNA]</scope>
    <source>
        <strain evidence="2 3">KCTC 22160</strain>
    </source>
</reference>
<dbReference type="AlphaFoldDB" id="A0A6P0USK2"/>
<gene>
    <name evidence="2" type="ORF">GWK08_15185</name>
</gene>
<accession>A0A6P0USK2</accession>
<feature type="transmembrane region" description="Helical" evidence="1">
    <location>
        <begin position="52"/>
        <end position="68"/>
    </location>
</feature>
<dbReference type="EMBL" id="JAABOO010000003">
    <property type="protein sequence ID" value="NER14799.1"/>
    <property type="molecule type" value="Genomic_DNA"/>
</dbReference>
<evidence type="ECO:0000313" key="3">
    <source>
        <dbReference type="Proteomes" id="UP000468581"/>
    </source>
</evidence>
<sequence>MNSDIILNIVRFILLVLAQVLVFNHIDFLGFINPYIYILFILLYPIKKENRAQFLFLAFLIGFFVDLFSDTGGVNAAASVCIAYIRPVVLKFAFGNIYEYQIIKISNTPIGQRVVYLIIMILIHHLILFGLEIFSFSNILSILKNTLFSSVFTVFLCLLIIPLLRKAKS</sequence>
<keyword evidence="1" id="KW-0472">Membrane</keyword>
<name>A0A6P0USK2_9FLAO</name>
<protein>
    <submittedName>
        <fullName evidence="2">Rod shape-determining protein MreD</fullName>
    </submittedName>
</protein>
<keyword evidence="3" id="KW-1185">Reference proteome</keyword>
<keyword evidence="1" id="KW-0812">Transmembrane</keyword>
<keyword evidence="1" id="KW-1133">Transmembrane helix</keyword>
<feature type="transmembrane region" description="Helical" evidence="1">
    <location>
        <begin position="146"/>
        <end position="164"/>
    </location>
</feature>
<evidence type="ECO:0000256" key="1">
    <source>
        <dbReference type="SAM" id="Phobius"/>
    </source>
</evidence>
<feature type="transmembrane region" description="Helical" evidence="1">
    <location>
        <begin position="28"/>
        <end position="45"/>
    </location>
</feature>
<feature type="transmembrane region" description="Helical" evidence="1">
    <location>
        <begin position="114"/>
        <end position="134"/>
    </location>
</feature>
<evidence type="ECO:0000313" key="2">
    <source>
        <dbReference type="EMBL" id="NER14799.1"/>
    </source>
</evidence>
<feature type="transmembrane region" description="Helical" evidence="1">
    <location>
        <begin position="5"/>
        <end position="22"/>
    </location>
</feature>
<dbReference type="Proteomes" id="UP000468581">
    <property type="component" value="Unassembled WGS sequence"/>
</dbReference>
<feature type="transmembrane region" description="Helical" evidence="1">
    <location>
        <begin position="74"/>
        <end position="94"/>
    </location>
</feature>
<proteinExistence type="predicted"/>
<dbReference type="RefSeq" id="WP_163608079.1">
    <property type="nucleotide sequence ID" value="NZ_JAABOO010000003.1"/>
</dbReference>
<organism evidence="2 3">
    <name type="scientific">Leptobacterium flavescens</name>
    <dbReference type="NCBI Taxonomy" id="472055"/>
    <lineage>
        <taxon>Bacteria</taxon>
        <taxon>Pseudomonadati</taxon>
        <taxon>Bacteroidota</taxon>
        <taxon>Flavobacteriia</taxon>
        <taxon>Flavobacteriales</taxon>
        <taxon>Flavobacteriaceae</taxon>
        <taxon>Leptobacterium</taxon>
    </lineage>
</organism>
<comment type="caution">
    <text evidence="2">The sequence shown here is derived from an EMBL/GenBank/DDBJ whole genome shotgun (WGS) entry which is preliminary data.</text>
</comment>